<evidence type="ECO:0000256" key="2">
    <source>
        <dbReference type="ARBA" id="ARBA00022692"/>
    </source>
</evidence>
<dbReference type="GO" id="GO:0031966">
    <property type="term" value="C:mitochondrial membrane"/>
    <property type="evidence" value="ECO:0007669"/>
    <property type="project" value="UniProtKB-SubCell"/>
</dbReference>
<evidence type="ECO:0000256" key="1">
    <source>
        <dbReference type="ARBA" id="ARBA00004325"/>
    </source>
</evidence>
<evidence type="ECO:0000313" key="9">
    <source>
        <dbReference type="RefSeq" id="XP_003745219.1"/>
    </source>
</evidence>
<proteinExistence type="predicted"/>
<accession>A0AAJ6QVH4</accession>
<feature type="transmembrane region" description="Helical" evidence="6">
    <location>
        <begin position="34"/>
        <end position="51"/>
    </location>
</feature>
<dbReference type="GeneID" id="100900458"/>
<keyword evidence="8" id="KW-1185">Reference proteome</keyword>
<keyword evidence="3 6" id="KW-1133">Transmembrane helix</keyword>
<dbReference type="AlphaFoldDB" id="A0AAJ6QVH4"/>
<dbReference type="RefSeq" id="XP_003745219.1">
    <property type="nucleotide sequence ID" value="XM_003745171.1"/>
</dbReference>
<feature type="domain" description="HIG1" evidence="7">
    <location>
        <begin position="4"/>
        <end position="97"/>
    </location>
</feature>
<dbReference type="KEGG" id="goe:100900458"/>
<keyword evidence="4" id="KW-0496">Mitochondrion</keyword>
<dbReference type="PROSITE" id="PS51503">
    <property type="entry name" value="HIG1"/>
    <property type="match status" value="1"/>
</dbReference>
<comment type="subcellular location">
    <subcellularLocation>
        <location evidence="1">Mitochondrion membrane</location>
    </subcellularLocation>
</comment>
<dbReference type="InterPro" id="IPR050355">
    <property type="entry name" value="RCF1"/>
</dbReference>
<dbReference type="PANTHER" id="PTHR12297">
    <property type="entry name" value="HYPOXIA-INDUCBILE GENE 1 HIG1 -RELATED"/>
    <property type="match status" value="1"/>
</dbReference>
<dbReference type="Pfam" id="PF04588">
    <property type="entry name" value="HIG_1_N"/>
    <property type="match status" value="1"/>
</dbReference>
<name>A0AAJ6QVH4_9ACAR</name>
<organism evidence="8 9">
    <name type="scientific">Galendromus occidentalis</name>
    <name type="common">western predatory mite</name>
    <dbReference type="NCBI Taxonomy" id="34638"/>
    <lineage>
        <taxon>Eukaryota</taxon>
        <taxon>Metazoa</taxon>
        <taxon>Ecdysozoa</taxon>
        <taxon>Arthropoda</taxon>
        <taxon>Chelicerata</taxon>
        <taxon>Arachnida</taxon>
        <taxon>Acari</taxon>
        <taxon>Parasitiformes</taxon>
        <taxon>Mesostigmata</taxon>
        <taxon>Gamasina</taxon>
        <taxon>Phytoseioidea</taxon>
        <taxon>Phytoseiidae</taxon>
        <taxon>Typhlodrominae</taxon>
        <taxon>Galendromus</taxon>
    </lineage>
</organism>
<evidence type="ECO:0000256" key="3">
    <source>
        <dbReference type="ARBA" id="ARBA00022989"/>
    </source>
</evidence>
<keyword evidence="2 6" id="KW-0812">Transmembrane</keyword>
<feature type="transmembrane region" description="Helical" evidence="6">
    <location>
        <begin position="63"/>
        <end position="88"/>
    </location>
</feature>
<evidence type="ECO:0000256" key="4">
    <source>
        <dbReference type="ARBA" id="ARBA00023128"/>
    </source>
</evidence>
<evidence type="ECO:0000313" key="8">
    <source>
        <dbReference type="Proteomes" id="UP000694867"/>
    </source>
</evidence>
<dbReference type="InterPro" id="IPR007667">
    <property type="entry name" value="Hypoxia_induced_domain"/>
</dbReference>
<evidence type="ECO:0000256" key="6">
    <source>
        <dbReference type="SAM" id="Phobius"/>
    </source>
</evidence>
<evidence type="ECO:0000256" key="5">
    <source>
        <dbReference type="ARBA" id="ARBA00023136"/>
    </source>
</evidence>
<sequence>MASDPNTLSGLSESLQDAEVQEGRLKKKIRENPFMIAGLTCLVGIASYGLYNMKNRKMRPSIYLLQLRVAAQGSLVFCLVGGAAVELFGTLKKKYYESADNGEK</sequence>
<dbReference type="GO" id="GO:0097250">
    <property type="term" value="P:mitochondrial respirasome assembly"/>
    <property type="evidence" value="ECO:0007669"/>
    <property type="project" value="TreeGrafter"/>
</dbReference>
<protein>
    <submittedName>
        <fullName evidence="9">HIG1 domain family member 1C</fullName>
    </submittedName>
</protein>
<dbReference type="Proteomes" id="UP000694867">
    <property type="component" value="Unplaced"/>
</dbReference>
<dbReference type="PANTHER" id="PTHR12297:SF3">
    <property type="entry name" value="HIG1 DOMAIN FAMILY MEMBER 1A"/>
    <property type="match status" value="1"/>
</dbReference>
<reference evidence="9" key="1">
    <citation type="submission" date="2025-08" db="UniProtKB">
        <authorList>
            <consortium name="RefSeq"/>
        </authorList>
    </citation>
    <scope>IDENTIFICATION</scope>
</reference>
<dbReference type="Gene3D" id="6.10.140.1320">
    <property type="match status" value="1"/>
</dbReference>
<gene>
    <name evidence="9" type="primary">LOC100900458</name>
</gene>
<evidence type="ECO:0000259" key="7">
    <source>
        <dbReference type="PROSITE" id="PS51503"/>
    </source>
</evidence>
<keyword evidence="5 6" id="KW-0472">Membrane</keyword>